<evidence type="ECO:0000259" key="10">
    <source>
        <dbReference type="SMART" id="SM00382"/>
    </source>
</evidence>
<dbReference type="EMBL" id="VTFT01000001">
    <property type="protein sequence ID" value="TYT25910.1"/>
    <property type="molecule type" value="Genomic_DNA"/>
</dbReference>
<dbReference type="InterPro" id="IPR005714">
    <property type="entry name" value="ATPase_T3SS_FliI/YscN"/>
</dbReference>
<dbReference type="GO" id="GO:0046933">
    <property type="term" value="F:proton-transporting ATP synthase activity, rotational mechanism"/>
    <property type="evidence" value="ECO:0007669"/>
    <property type="project" value="TreeGrafter"/>
</dbReference>
<dbReference type="CDD" id="cd18117">
    <property type="entry name" value="ATP-synt_flagellum-secretory_path_III_N"/>
    <property type="match status" value="1"/>
</dbReference>
<accession>A0A5D4XT29</accession>
<evidence type="ECO:0000256" key="6">
    <source>
        <dbReference type="ARBA" id="ARBA00022927"/>
    </source>
</evidence>
<dbReference type="RefSeq" id="WP_149102460.1">
    <property type="nucleotide sequence ID" value="NZ_VTFT01000001.1"/>
</dbReference>
<evidence type="ECO:0000256" key="3">
    <source>
        <dbReference type="ARBA" id="ARBA00022490"/>
    </source>
</evidence>
<protein>
    <recommendedName>
        <fullName evidence="8">protein-secreting ATPase</fullName>
        <ecNumber evidence="8">7.4.2.8</ecNumber>
    </recommendedName>
</protein>
<evidence type="ECO:0000256" key="8">
    <source>
        <dbReference type="ARBA" id="ARBA00024382"/>
    </source>
</evidence>
<keyword evidence="6" id="KW-0653">Protein transport</keyword>
<evidence type="ECO:0000256" key="9">
    <source>
        <dbReference type="ARBA" id="ARBA00034006"/>
    </source>
</evidence>
<keyword evidence="5" id="KW-0067">ATP-binding</keyword>
<proteinExistence type="predicted"/>
<dbReference type="InterPro" id="IPR027417">
    <property type="entry name" value="P-loop_NTPase"/>
</dbReference>
<dbReference type="PANTHER" id="PTHR15184:SF9">
    <property type="entry name" value="SPI-1 TYPE 3 SECRETION SYSTEM ATPASE"/>
    <property type="match status" value="1"/>
</dbReference>
<dbReference type="GO" id="GO:0005524">
    <property type="term" value="F:ATP binding"/>
    <property type="evidence" value="ECO:0007669"/>
    <property type="project" value="UniProtKB-KW"/>
</dbReference>
<dbReference type="GO" id="GO:0030257">
    <property type="term" value="C:type III protein secretion system complex"/>
    <property type="evidence" value="ECO:0007669"/>
    <property type="project" value="InterPro"/>
</dbReference>
<dbReference type="OrthoDB" id="9803053at2"/>
<dbReference type="SMART" id="SM00382">
    <property type="entry name" value="AAA"/>
    <property type="match status" value="1"/>
</dbReference>
<evidence type="ECO:0000256" key="2">
    <source>
        <dbReference type="ARBA" id="ARBA00022448"/>
    </source>
</evidence>
<dbReference type="EC" id="7.4.2.8" evidence="8"/>
<dbReference type="InterPro" id="IPR040627">
    <property type="entry name" value="T3SS_ATPase_C"/>
</dbReference>
<dbReference type="InterPro" id="IPR020003">
    <property type="entry name" value="ATPase_a/bsu_AS"/>
</dbReference>
<comment type="subcellular location">
    <subcellularLocation>
        <location evidence="1">Cytoplasm</location>
    </subcellularLocation>
</comment>
<dbReference type="CDD" id="cd01136">
    <property type="entry name" value="ATPase_flagellum-secretory_path_III"/>
    <property type="match status" value="1"/>
</dbReference>
<dbReference type="Proteomes" id="UP000324973">
    <property type="component" value="Unassembled WGS sequence"/>
</dbReference>
<organism evidence="11 12">
    <name type="scientific">Luteimonas viscosa</name>
    <dbReference type="NCBI Taxonomy" id="1132694"/>
    <lineage>
        <taxon>Bacteria</taxon>
        <taxon>Pseudomonadati</taxon>
        <taxon>Pseudomonadota</taxon>
        <taxon>Gammaproteobacteria</taxon>
        <taxon>Lysobacterales</taxon>
        <taxon>Lysobacteraceae</taxon>
        <taxon>Luteimonas</taxon>
    </lineage>
</organism>
<dbReference type="FunFam" id="3.40.50.12240:FF:000002">
    <property type="entry name" value="Flagellum-specific ATP synthase FliI"/>
    <property type="match status" value="1"/>
</dbReference>
<dbReference type="NCBIfam" id="TIGR01026">
    <property type="entry name" value="fliI_yscN"/>
    <property type="match status" value="1"/>
</dbReference>
<reference evidence="11 12" key="1">
    <citation type="submission" date="2019-08" db="EMBL/GenBank/DDBJ databases">
        <title>Luteimonas viscosus sp. nov., isolated from soil of a sunflower field.</title>
        <authorList>
            <person name="Jianli Z."/>
            <person name="Ying Z."/>
        </authorList>
    </citation>
    <scope>NUCLEOTIDE SEQUENCE [LARGE SCALE GENOMIC DNA]</scope>
    <source>
        <strain evidence="11 12">XBU10</strain>
    </source>
</reference>
<dbReference type="InterPro" id="IPR050053">
    <property type="entry name" value="ATPase_alpha/beta_chains"/>
</dbReference>
<keyword evidence="7" id="KW-1278">Translocase</keyword>
<keyword evidence="3" id="KW-0963">Cytoplasm</keyword>
<evidence type="ECO:0000313" key="11">
    <source>
        <dbReference type="EMBL" id="TYT25910.1"/>
    </source>
</evidence>
<comment type="caution">
    <text evidence="11">The sequence shown here is derived from an EMBL/GenBank/DDBJ whole genome shotgun (WGS) entry which is preliminary data.</text>
</comment>
<dbReference type="GO" id="GO:0016887">
    <property type="term" value="F:ATP hydrolysis activity"/>
    <property type="evidence" value="ECO:0007669"/>
    <property type="project" value="InterPro"/>
</dbReference>
<dbReference type="GO" id="GO:0008564">
    <property type="term" value="F:protein-exporting ATPase activity"/>
    <property type="evidence" value="ECO:0007669"/>
    <property type="project" value="UniProtKB-EC"/>
</dbReference>
<dbReference type="Pfam" id="PF00006">
    <property type="entry name" value="ATP-synt_ab"/>
    <property type="match status" value="1"/>
</dbReference>
<evidence type="ECO:0000313" key="12">
    <source>
        <dbReference type="Proteomes" id="UP000324973"/>
    </source>
</evidence>
<dbReference type="InterPro" id="IPR000194">
    <property type="entry name" value="ATPase_F1/V1/A1_a/bsu_nucl-bd"/>
</dbReference>
<dbReference type="PANTHER" id="PTHR15184">
    <property type="entry name" value="ATP SYNTHASE"/>
    <property type="match status" value="1"/>
</dbReference>
<gene>
    <name evidence="11" type="ORF">FZO89_06385</name>
</gene>
<keyword evidence="12" id="KW-1185">Reference proteome</keyword>
<dbReference type="AlphaFoldDB" id="A0A5D4XT29"/>
<dbReference type="InterPro" id="IPR003593">
    <property type="entry name" value="AAA+_ATPase"/>
</dbReference>
<keyword evidence="4" id="KW-0547">Nucleotide-binding</keyword>
<dbReference type="GO" id="GO:0030254">
    <property type="term" value="P:protein secretion by the type III secretion system"/>
    <property type="evidence" value="ECO:0007669"/>
    <property type="project" value="InterPro"/>
</dbReference>
<feature type="domain" description="AAA+ ATPase" evidence="10">
    <location>
        <begin position="177"/>
        <end position="358"/>
    </location>
</feature>
<dbReference type="Gene3D" id="3.40.50.12240">
    <property type="match status" value="1"/>
</dbReference>
<keyword evidence="2" id="KW-0813">Transport</keyword>
<sequence>MNLPGLPASQLREDRDDAGIDPLLSALAGVKSIQRVGRVVEAYGTLIRATGLKAAIGELCHLRNPPGEGDPAFDLAAEVVGVSRQHTLLTPLGALDGISATTQIVASGRQASVRAGQGLLGRILDAHGEPIDGKGPIGPAVEMPIYAASPNPLTRNLIERPFSTGVRAIDAVMTAGEGQRVGIFAVAGGGKSTLLGMLARGGDADVNVIVLVGERGREVNEFIHDNLGERGLARSVVVVATSDRPALERSRAAWVGTAIAEHFRDQGKRVLLLLDSVTRFARALRDVGLAIGEPPARRGFPPSVFSALPRLFERAGNNETGSITAFYTVLAEDEDGGDPIVEEVRSILDGHIVLSRKLAAAYHYPAIDVLTSLSRTMPRVVDQAHLRAAGQLRKALAKHQDIELLLQLGEYKRGSDPEADFAIDRIGPIRKLLQQGSAELVPFAQSSDTLKKLFA</sequence>
<dbReference type="SUPFAM" id="SSF52540">
    <property type="entry name" value="P-loop containing nucleoside triphosphate hydrolases"/>
    <property type="match status" value="1"/>
</dbReference>
<dbReference type="PROSITE" id="PS00152">
    <property type="entry name" value="ATPASE_ALPHA_BETA"/>
    <property type="match status" value="1"/>
</dbReference>
<evidence type="ECO:0000256" key="7">
    <source>
        <dbReference type="ARBA" id="ARBA00022967"/>
    </source>
</evidence>
<name>A0A5D4XT29_9GAMM</name>
<evidence type="ECO:0000256" key="4">
    <source>
        <dbReference type="ARBA" id="ARBA00022741"/>
    </source>
</evidence>
<comment type="catalytic activity">
    <reaction evidence="9">
        <text>ATP + H2O + cellular proteinSide 1 = ADP + phosphate + cellular proteinSide 2.</text>
        <dbReference type="EC" id="7.4.2.8"/>
    </reaction>
</comment>
<dbReference type="GO" id="GO:0005737">
    <property type="term" value="C:cytoplasm"/>
    <property type="evidence" value="ECO:0007669"/>
    <property type="project" value="UniProtKB-SubCell"/>
</dbReference>
<dbReference type="Pfam" id="PF18269">
    <property type="entry name" value="T3SS_ATPase_C"/>
    <property type="match status" value="1"/>
</dbReference>
<evidence type="ECO:0000256" key="1">
    <source>
        <dbReference type="ARBA" id="ARBA00004496"/>
    </source>
</evidence>
<evidence type="ECO:0000256" key="5">
    <source>
        <dbReference type="ARBA" id="ARBA00022840"/>
    </source>
</evidence>